<evidence type="ECO:0000256" key="3">
    <source>
        <dbReference type="ARBA" id="ARBA00022448"/>
    </source>
</evidence>
<evidence type="ECO:0000256" key="4">
    <source>
        <dbReference type="ARBA" id="ARBA00022692"/>
    </source>
</evidence>
<dbReference type="InterPro" id="IPR058533">
    <property type="entry name" value="Cation_efflux_TM"/>
</dbReference>
<evidence type="ECO:0000313" key="11">
    <source>
        <dbReference type="EMBL" id="QMV84307.1"/>
    </source>
</evidence>
<dbReference type="InterPro" id="IPR002524">
    <property type="entry name" value="Cation_efflux"/>
</dbReference>
<evidence type="ECO:0000256" key="7">
    <source>
        <dbReference type="ARBA" id="ARBA00023136"/>
    </source>
</evidence>
<dbReference type="Gene3D" id="1.20.1510.10">
    <property type="entry name" value="Cation efflux protein transmembrane domain"/>
    <property type="match status" value="1"/>
</dbReference>
<dbReference type="Proteomes" id="UP000515570">
    <property type="component" value="Chromosome"/>
</dbReference>
<dbReference type="RefSeq" id="WP_182385116.1">
    <property type="nucleotide sequence ID" value="NZ_CP059833.1"/>
</dbReference>
<comment type="similarity">
    <text evidence="2">Belongs to the cation diffusion facilitator (CDF) transporter (TC 2.A.4) family. SLC30A subfamily.</text>
</comment>
<feature type="domain" description="Cation efflux protein cytoplasmic" evidence="10">
    <location>
        <begin position="211"/>
        <end position="291"/>
    </location>
</feature>
<feature type="transmembrane region" description="Helical" evidence="8">
    <location>
        <begin position="16"/>
        <end position="36"/>
    </location>
</feature>
<feature type="transmembrane region" description="Helical" evidence="8">
    <location>
        <begin position="118"/>
        <end position="137"/>
    </location>
</feature>
<evidence type="ECO:0000256" key="5">
    <source>
        <dbReference type="ARBA" id="ARBA00022989"/>
    </source>
</evidence>
<comment type="subcellular location">
    <subcellularLocation>
        <location evidence="1">Membrane</location>
        <topology evidence="1">Multi-pass membrane protein</topology>
    </subcellularLocation>
</comment>
<dbReference type="InterPro" id="IPR050681">
    <property type="entry name" value="CDF/SLC30A"/>
</dbReference>
<accession>A0A7G5FCG6</accession>
<sequence>MSGHHHHHTATNHTRIGIALTITGSILIAELIGAWWTHSLALVVDAGHMAVDTSGLLLAFTAASVALRPATATYTWGFRRAEVISSAVQSLLLAGVGCYALVEAIRRLVSPVAVHPEGLLLFGVVGLVGNIVSFLVLSGGHGNDLNMKAATLEVLNDALGSVAVIISAIVIATTGFTRADAIVSLLIALLILPRALHILREAGAILMESVPPGLSLEDVRAHILSIPEVLDVHDLHATRISSGLPVLTAHVVLTERSFHNGQVPIILDKLQRCVGSHFDVSIEHSTFQFEPPYHREHEASRTCYE</sequence>
<dbReference type="Pfam" id="PF01545">
    <property type="entry name" value="Cation_efflux"/>
    <property type="match status" value="1"/>
</dbReference>
<evidence type="ECO:0000256" key="1">
    <source>
        <dbReference type="ARBA" id="ARBA00004141"/>
    </source>
</evidence>
<dbReference type="GO" id="GO:0005385">
    <property type="term" value="F:zinc ion transmembrane transporter activity"/>
    <property type="evidence" value="ECO:0007669"/>
    <property type="project" value="TreeGrafter"/>
</dbReference>
<keyword evidence="4 8" id="KW-0812">Transmembrane</keyword>
<protein>
    <submittedName>
        <fullName evidence="11">Cation transporter</fullName>
    </submittedName>
</protein>
<dbReference type="InterPro" id="IPR027469">
    <property type="entry name" value="Cation_efflux_TMD_sf"/>
</dbReference>
<keyword evidence="6" id="KW-0406">Ion transport</keyword>
<feature type="domain" description="Cation efflux protein transmembrane" evidence="9">
    <location>
        <begin position="18"/>
        <end position="207"/>
    </location>
</feature>
<dbReference type="SUPFAM" id="SSF161111">
    <property type="entry name" value="Cation efflux protein transmembrane domain-like"/>
    <property type="match status" value="1"/>
</dbReference>
<keyword evidence="7 8" id="KW-0472">Membrane</keyword>
<dbReference type="EMBL" id="CP059833">
    <property type="protein sequence ID" value="QMV84307.1"/>
    <property type="molecule type" value="Genomic_DNA"/>
</dbReference>
<name>A0A7G5FCG6_9CORY</name>
<reference evidence="11 12" key="1">
    <citation type="submission" date="2020-07" db="EMBL/GenBank/DDBJ databases">
        <title>non toxigenic Corynebacterium sp. nov from a clinical source.</title>
        <authorList>
            <person name="Bernier A.-M."/>
            <person name="Bernard K."/>
        </authorList>
    </citation>
    <scope>NUCLEOTIDE SEQUENCE [LARGE SCALE GENOMIC DNA]</scope>
    <source>
        <strain evidence="12">NML 93-0612</strain>
    </source>
</reference>
<dbReference type="SUPFAM" id="SSF160240">
    <property type="entry name" value="Cation efflux protein cytoplasmic domain-like"/>
    <property type="match status" value="1"/>
</dbReference>
<dbReference type="Pfam" id="PF16916">
    <property type="entry name" value="ZT_dimer"/>
    <property type="match status" value="1"/>
</dbReference>
<gene>
    <name evidence="11" type="ORF">HW450_07950</name>
</gene>
<proteinExistence type="inferred from homology"/>
<evidence type="ECO:0000256" key="8">
    <source>
        <dbReference type="SAM" id="Phobius"/>
    </source>
</evidence>
<evidence type="ECO:0000313" key="12">
    <source>
        <dbReference type="Proteomes" id="UP000515570"/>
    </source>
</evidence>
<evidence type="ECO:0000256" key="2">
    <source>
        <dbReference type="ARBA" id="ARBA00008873"/>
    </source>
</evidence>
<feature type="transmembrane region" description="Helical" evidence="8">
    <location>
        <begin position="56"/>
        <end position="76"/>
    </location>
</feature>
<evidence type="ECO:0000259" key="10">
    <source>
        <dbReference type="Pfam" id="PF16916"/>
    </source>
</evidence>
<dbReference type="AlphaFoldDB" id="A0A7G5FCG6"/>
<keyword evidence="3" id="KW-0813">Transport</keyword>
<feature type="transmembrane region" description="Helical" evidence="8">
    <location>
        <begin position="83"/>
        <end position="102"/>
    </location>
</feature>
<dbReference type="InterPro" id="IPR036837">
    <property type="entry name" value="Cation_efflux_CTD_sf"/>
</dbReference>
<feature type="transmembrane region" description="Helical" evidence="8">
    <location>
        <begin position="158"/>
        <end position="176"/>
    </location>
</feature>
<keyword evidence="12" id="KW-1185">Reference proteome</keyword>
<evidence type="ECO:0000256" key="6">
    <source>
        <dbReference type="ARBA" id="ARBA00023065"/>
    </source>
</evidence>
<feature type="transmembrane region" description="Helical" evidence="8">
    <location>
        <begin position="182"/>
        <end position="199"/>
    </location>
</feature>
<dbReference type="PANTHER" id="PTHR11562">
    <property type="entry name" value="CATION EFFLUX PROTEIN/ ZINC TRANSPORTER"/>
    <property type="match status" value="1"/>
</dbReference>
<keyword evidence="5 8" id="KW-1133">Transmembrane helix</keyword>
<organism evidence="11 12">
    <name type="scientific">Corynebacterium hindlerae</name>
    <dbReference type="NCBI Taxonomy" id="699041"/>
    <lineage>
        <taxon>Bacteria</taxon>
        <taxon>Bacillati</taxon>
        <taxon>Actinomycetota</taxon>
        <taxon>Actinomycetes</taxon>
        <taxon>Mycobacteriales</taxon>
        <taxon>Corynebacteriaceae</taxon>
        <taxon>Corynebacterium</taxon>
    </lineage>
</organism>
<dbReference type="NCBIfam" id="TIGR01297">
    <property type="entry name" value="CDF"/>
    <property type="match status" value="1"/>
</dbReference>
<dbReference type="PANTHER" id="PTHR11562:SF17">
    <property type="entry name" value="RE54080P-RELATED"/>
    <property type="match status" value="1"/>
</dbReference>
<dbReference type="InterPro" id="IPR027470">
    <property type="entry name" value="Cation_efflux_CTD"/>
</dbReference>
<evidence type="ECO:0000259" key="9">
    <source>
        <dbReference type="Pfam" id="PF01545"/>
    </source>
</evidence>
<dbReference type="GO" id="GO:0005886">
    <property type="term" value="C:plasma membrane"/>
    <property type="evidence" value="ECO:0007669"/>
    <property type="project" value="TreeGrafter"/>
</dbReference>